<dbReference type="PANTHER" id="PTHR34473">
    <property type="entry name" value="UPF0699 TRANSMEMBRANE PROTEIN YDBS"/>
    <property type="match status" value="1"/>
</dbReference>
<dbReference type="Proteomes" id="UP001378956">
    <property type="component" value="Unassembled WGS sequence"/>
</dbReference>
<keyword evidence="1" id="KW-1133">Transmembrane helix</keyword>
<evidence type="ECO:0000256" key="1">
    <source>
        <dbReference type="SAM" id="Phobius"/>
    </source>
</evidence>
<evidence type="ECO:0000313" key="4">
    <source>
        <dbReference type="Proteomes" id="UP001378956"/>
    </source>
</evidence>
<comment type="caution">
    <text evidence="3">The sequence shown here is derived from an EMBL/GenBank/DDBJ whole genome shotgun (WGS) entry which is preliminary data.</text>
</comment>
<keyword evidence="1" id="KW-0812">Transmembrane</keyword>
<evidence type="ECO:0000313" key="3">
    <source>
        <dbReference type="EMBL" id="MEJ2903045.1"/>
    </source>
</evidence>
<reference evidence="3 4" key="1">
    <citation type="submission" date="2024-03" db="EMBL/GenBank/DDBJ databases">
        <title>Sequence of Lycoming College Course Isolates.</title>
        <authorList>
            <person name="Plotts O."/>
            <person name="Newman J."/>
        </authorList>
    </citation>
    <scope>NUCLEOTIDE SEQUENCE [LARGE SCALE GENOMIC DNA]</scope>
    <source>
        <strain evidence="3 4">CJB-3</strain>
    </source>
</reference>
<dbReference type="PANTHER" id="PTHR34473:SF2">
    <property type="entry name" value="UPF0699 TRANSMEMBRANE PROTEIN YDBT"/>
    <property type="match status" value="1"/>
</dbReference>
<feature type="domain" description="YdbS-like PH" evidence="2">
    <location>
        <begin position="87"/>
        <end position="162"/>
    </location>
</feature>
<gene>
    <name evidence="3" type="ORF">WAE58_11445</name>
</gene>
<dbReference type="EMBL" id="JBBEUB010000003">
    <property type="protein sequence ID" value="MEJ2903045.1"/>
    <property type="molecule type" value="Genomic_DNA"/>
</dbReference>
<dbReference type="InterPro" id="IPR005182">
    <property type="entry name" value="YdbS-like_PH"/>
</dbReference>
<protein>
    <submittedName>
        <fullName evidence="3">PH domain-containing protein</fullName>
    </submittedName>
</protein>
<accession>A0ABU8NLD4</accession>
<sequence>MTEFTNETIDTDSLPKYEEVHLNPLNSKYWNVMLINIFIFLLVLAAGLVTLLILNANARAYLYTLIGIYIVFAVLLFILYKASFKKRGFAVREKDILYTSGIIALSTTIVPFSRIQHIALDEGLFSRIYGLGELRIFTAGGSSGSLHIPGIEIDNAKSIKELLMKQINEAD</sequence>
<organism evidence="3 4">
    <name type="scientific">Pedobacter panaciterrae</name>
    <dbReference type="NCBI Taxonomy" id="363849"/>
    <lineage>
        <taxon>Bacteria</taxon>
        <taxon>Pseudomonadati</taxon>
        <taxon>Bacteroidota</taxon>
        <taxon>Sphingobacteriia</taxon>
        <taxon>Sphingobacteriales</taxon>
        <taxon>Sphingobacteriaceae</taxon>
        <taxon>Pedobacter</taxon>
    </lineage>
</organism>
<dbReference type="RefSeq" id="WP_288884361.1">
    <property type="nucleotide sequence ID" value="NZ_CBFGNQ010000016.1"/>
</dbReference>
<keyword evidence="4" id="KW-1185">Reference proteome</keyword>
<evidence type="ECO:0000259" key="2">
    <source>
        <dbReference type="Pfam" id="PF03703"/>
    </source>
</evidence>
<keyword evidence="1" id="KW-0472">Membrane</keyword>
<feature type="transmembrane region" description="Helical" evidence="1">
    <location>
        <begin position="60"/>
        <end position="80"/>
    </location>
</feature>
<proteinExistence type="predicted"/>
<feature type="transmembrane region" description="Helical" evidence="1">
    <location>
        <begin position="32"/>
        <end position="54"/>
    </location>
</feature>
<dbReference type="Pfam" id="PF03703">
    <property type="entry name" value="bPH_2"/>
    <property type="match status" value="1"/>
</dbReference>
<name>A0ABU8NLD4_9SPHI</name>